<proteinExistence type="predicted"/>
<organism evidence="1 2">
    <name type="scientific">Achlya hypogyna</name>
    <name type="common">Oomycete</name>
    <name type="synonym">Protoachlya hypogyna</name>
    <dbReference type="NCBI Taxonomy" id="1202772"/>
    <lineage>
        <taxon>Eukaryota</taxon>
        <taxon>Sar</taxon>
        <taxon>Stramenopiles</taxon>
        <taxon>Oomycota</taxon>
        <taxon>Saprolegniomycetes</taxon>
        <taxon>Saprolegniales</taxon>
        <taxon>Achlyaceae</taxon>
        <taxon>Achlya</taxon>
    </lineage>
</organism>
<dbReference type="Proteomes" id="UP000243579">
    <property type="component" value="Unassembled WGS sequence"/>
</dbReference>
<accession>A0A1V9ZEP0</accession>
<evidence type="ECO:0000313" key="1">
    <source>
        <dbReference type="EMBL" id="OQR96459.1"/>
    </source>
</evidence>
<dbReference type="InterPro" id="IPR009991">
    <property type="entry name" value="DCTN3"/>
</dbReference>
<dbReference type="PANTHER" id="PTHR28360">
    <property type="entry name" value="DYNACTIN SUBUNIT 3"/>
    <property type="match status" value="1"/>
</dbReference>
<evidence type="ECO:0000313" key="2">
    <source>
        <dbReference type="Proteomes" id="UP000243579"/>
    </source>
</evidence>
<dbReference type="OrthoDB" id="71244at2759"/>
<dbReference type="Pfam" id="PF07426">
    <property type="entry name" value="Dynactin_p22"/>
    <property type="match status" value="1"/>
</dbReference>
<name>A0A1V9ZEP0_ACHHY</name>
<comment type="caution">
    <text evidence="1">The sequence shown here is derived from an EMBL/GenBank/DDBJ whole genome shotgun (WGS) entry which is preliminary data.</text>
</comment>
<dbReference type="GO" id="GO:0061640">
    <property type="term" value="P:cytoskeleton-dependent cytokinesis"/>
    <property type="evidence" value="ECO:0007669"/>
    <property type="project" value="InterPro"/>
</dbReference>
<dbReference type="PANTHER" id="PTHR28360:SF1">
    <property type="entry name" value="DYNACTIN SUBUNIT 3"/>
    <property type="match status" value="1"/>
</dbReference>
<keyword evidence="2" id="KW-1185">Reference proteome</keyword>
<reference evidence="1 2" key="1">
    <citation type="journal article" date="2014" name="Genome Biol. Evol.">
        <title>The secreted proteins of Achlya hypogyna and Thraustotheca clavata identify the ancestral oomycete secretome and reveal gene acquisitions by horizontal gene transfer.</title>
        <authorList>
            <person name="Misner I."/>
            <person name="Blouin N."/>
            <person name="Leonard G."/>
            <person name="Richards T.A."/>
            <person name="Lane C.E."/>
        </authorList>
    </citation>
    <scope>NUCLEOTIDE SEQUENCE [LARGE SCALE GENOMIC DNA]</scope>
    <source>
        <strain evidence="1 2">ATCC 48635</strain>
    </source>
</reference>
<dbReference type="GO" id="GO:0005869">
    <property type="term" value="C:dynactin complex"/>
    <property type="evidence" value="ECO:0007669"/>
    <property type="project" value="InterPro"/>
</dbReference>
<sequence length="183" mass="20327">MDSEVAALERRLAALQSSVGATSTESPSLHIRLHELAEKLGQVENRVDPPNLAPLRHAYEQNKKLLSPGFLAELKLQSQPQSAGLEETTKAIVLTSESHVQTMATNAQRLQELERYASLPAIAPDVHAALTRVETNNLLLAQQVMARHARVEALLLQYSTIMSRLSHKFQLYDELLTTMEARV</sequence>
<gene>
    <name evidence="1" type="ORF">ACHHYP_15797</name>
</gene>
<protein>
    <submittedName>
        <fullName evidence="1">Uncharacterized protein</fullName>
    </submittedName>
</protein>
<dbReference type="EMBL" id="JNBR01000144">
    <property type="protein sequence ID" value="OQR96459.1"/>
    <property type="molecule type" value="Genomic_DNA"/>
</dbReference>
<dbReference type="AlphaFoldDB" id="A0A1V9ZEP0"/>